<organism evidence="10 11">
    <name type="scientific">Winmispira thermophila (strain ATCC 700085 / DSM 6578 / Z-1203)</name>
    <name type="common">Spirochaeta thermophila</name>
    <dbReference type="NCBI Taxonomy" id="869211"/>
    <lineage>
        <taxon>Bacteria</taxon>
        <taxon>Pseudomonadati</taxon>
        <taxon>Spirochaetota</taxon>
        <taxon>Spirochaetia</taxon>
        <taxon>Winmispirales</taxon>
        <taxon>Winmispiraceae</taxon>
        <taxon>Winmispira</taxon>
    </lineage>
</organism>
<dbReference type="SUPFAM" id="SSF51735">
    <property type="entry name" value="NAD(P)-binding Rossmann-fold domains"/>
    <property type="match status" value="1"/>
</dbReference>
<dbReference type="InterPro" id="IPR002347">
    <property type="entry name" value="SDR_fam"/>
</dbReference>
<dbReference type="NCBIfam" id="NF005559">
    <property type="entry name" value="PRK07231.1"/>
    <property type="match status" value="1"/>
</dbReference>
<dbReference type="PROSITE" id="PS00061">
    <property type="entry name" value="ADH_SHORT"/>
    <property type="match status" value="1"/>
</dbReference>
<evidence type="ECO:0000256" key="2">
    <source>
        <dbReference type="ARBA" id="ARBA00006484"/>
    </source>
</evidence>
<dbReference type="GO" id="GO:0051287">
    <property type="term" value="F:NAD binding"/>
    <property type="evidence" value="ECO:0007669"/>
    <property type="project" value="UniProtKB-UniRule"/>
</dbReference>
<keyword evidence="8" id="KW-0444">Lipid biosynthesis</keyword>
<keyword evidence="11" id="KW-1185">Reference proteome</keyword>
<dbReference type="UniPathway" id="UPA00094"/>
<dbReference type="KEGG" id="stq:Spith_2197"/>
<dbReference type="EMBL" id="CP002903">
    <property type="protein sequence ID" value="AEJ62452.1"/>
    <property type="molecule type" value="Genomic_DNA"/>
</dbReference>
<reference evidence="10 11" key="1">
    <citation type="submission" date="2011-06" db="EMBL/GenBank/DDBJ databases">
        <title>The complete genome of Spirochaeta thermophila DSM 6578.</title>
        <authorList>
            <consortium name="US DOE Joint Genome Institute (JGI-PGF)"/>
            <person name="Lucas S."/>
            <person name="Lapidus A."/>
            <person name="Bruce D."/>
            <person name="Goodwin L."/>
            <person name="Pitluck S."/>
            <person name="Peters L."/>
            <person name="Kyrpides N."/>
            <person name="Mavromatis K."/>
            <person name="Ivanova N."/>
            <person name="Mikailova N."/>
            <person name="Pagani I."/>
            <person name="Chertkov O."/>
            <person name="Detter J.C."/>
            <person name="Tapia R."/>
            <person name="Han C."/>
            <person name="Land M."/>
            <person name="Hauser L."/>
            <person name="Markowitz V."/>
            <person name="Cheng J.-F."/>
            <person name="Hugenholtz P."/>
            <person name="Woyke T."/>
            <person name="Wu D."/>
            <person name="Spring S."/>
            <person name="Merkhoffer B."/>
            <person name="Schneider S."/>
            <person name="Klenk H.-P."/>
            <person name="Eisen J.A."/>
        </authorList>
    </citation>
    <scope>NUCLEOTIDE SEQUENCE [LARGE SCALE GENOMIC DNA]</scope>
    <source>
        <strain evidence="11">ATCC 700085 / DSM 6578 / Z-1203</strain>
    </source>
</reference>
<dbReference type="PANTHER" id="PTHR42879:SF2">
    <property type="entry name" value="3-OXOACYL-[ACYL-CARRIER-PROTEIN] REDUCTASE FABG"/>
    <property type="match status" value="1"/>
</dbReference>
<dbReference type="HOGENOM" id="CLU_010194_1_3_12"/>
<dbReference type="InterPro" id="IPR011284">
    <property type="entry name" value="3oxo_ACP_reduc"/>
</dbReference>
<sequence length="247" mass="26540">MLLKDKKALVTGGSRGIGARIVRLFLQEGASVWFVDLNPSEHMEEFQSLAAERGTTVAYKQCNVADEEQVDKVVGEILAESGGIDVLVNNAGITRDGLIFRMSFDDWESVLRVNLTSAFLFSRRIAHAMARQREGSIINISSIVGVHGNAGQCNYSASKAGLLGLTKSLAQEVASRNVRVNAIAPGFIDTPMTQKLPDKVKDALLSRIPMGRLGQPEEVAKICLFLASDLASYVTGQVIGVDGGMGM</sequence>
<evidence type="ECO:0000313" key="10">
    <source>
        <dbReference type="EMBL" id="AEJ62452.1"/>
    </source>
</evidence>
<keyword evidence="8" id="KW-0275">Fatty acid biosynthesis</keyword>
<gene>
    <name evidence="10" type="ordered locus">Spith_2197</name>
</gene>
<feature type="binding site" evidence="7">
    <location>
        <begin position="12"/>
        <end position="15"/>
    </location>
    <ligand>
        <name>NADP(+)</name>
        <dbReference type="ChEBI" id="CHEBI:58349"/>
    </ligand>
</feature>
<proteinExistence type="inferred from homology"/>
<dbReference type="InterPro" id="IPR036291">
    <property type="entry name" value="NAD(P)-bd_dom_sf"/>
</dbReference>
<dbReference type="NCBIfam" id="TIGR01830">
    <property type="entry name" value="3oxo_ACP_reduc"/>
    <property type="match status" value="1"/>
</dbReference>
<feature type="binding site" evidence="7">
    <location>
        <position position="90"/>
    </location>
    <ligand>
        <name>NADP(+)</name>
        <dbReference type="ChEBI" id="CHEBI:58349"/>
    </ligand>
</feature>
<dbReference type="Gene3D" id="3.40.50.720">
    <property type="entry name" value="NAD(P)-binding Rossmann-like Domain"/>
    <property type="match status" value="1"/>
</dbReference>
<protein>
    <recommendedName>
        <fullName evidence="8">3-oxoacyl-[acyl-carrier-protein] reductase</fullName>
        <ecNumber evidence="8">1.1.1.100</ecNumber>
    </recommendedName>
</protein>
<dbReference type="PANTHER" id="PTHR42879">
    <property type="entry name" value="3-OXOACYL-(ACYL-CARRIER-PROTEIN) REDUCTASE"/>
    <property type="match status" value="1"/>
</dbReference>
<dbReference type="Pfam" id="PF13561">
    <property type="entry name" value="adh_short_C2"/>
    <property type="match status" value="1"/>
</dbReference>
<dbReference type="AlphaFoldDB" id="G0GFQ3"/>
<dbReference type="GO" id="GO:0006633">
    <property type="term" value="P:fatty acid biosynthetic process"/>
    <property type="evidence" value="ECO:0007669"/>
    <property type="project" value="UniProtKB-UniPathway"/>
</dbReference>
<dbReference type="STRING" id="869211.Spith_2197"/>
<evidence type="ECO:0000256" key="7">
    <source>
        <dbReference type="PIRSR" id="PIRSR611284-2"/>
    </source>
</evidence>
<keyword evidence="3 7" id="KW-0521">NADP</keyword>
<evidence type="ECO:0000259" key="9">
    <source>
        <dbReference type="SMART" id="SM00822"/>
    </source>
</evidence>
<keyword evidence="8" id="KW-0276">Fatty acid metabolism</keyword>
<dbReference type="CDD" id="cd05333">
    <property type="entry name" value="BKR_SDR_c"/>
    <property type="match status" value="1"/>
</dbReference>
<keyword evidence="8" id="KW-0443">Lipid metabolism</keyword>
<comment type="similarity">
    <text evidence="2 8">Belongs to the short-chain dehydrogenases/reductases (SDR) family.</text>
</comment>
<dbReference type="InterPro" id="IPR050259">
    <property type="entry name" value="SDR"/>
</dbReference>
<evidence type="ECO:0000256" key="5">
    <source>
        <dbReference type="ARBA" id="ARBA00048508"/>
    </source>
</evidence>
<evidence type="ECO:0000256" key="3">
    <source>
        <dbReference type="ARBA" id="ARBA00022857"/>
    </source>
</evidence>
<evidence type="ECO:0000313" key="11">
    <source>
        <dbReference type="Proteomes" id="UP000007254"/>
    </source>
</evidence>
<evidence type="ECO:0000256" key="4">
    <source>
        <dbReference type="ARBA" id="ARBA00023002"/>
    </source>
</evidence>
<comment type="pathway">
    <text evidence="8">Lipid metabolism; fatty acid biosynthesis.</text>
</comment>
<dbReference type="NCBIfam" id="NF009466">
    <property type="entry name" value="PRK12826.1-2"/>
    <property type="match status" value="1"/>
</dbReference>
<dbReference type="FunFam" id="3.40.50.720:FF:000115">
    <property type="entry name" value="3-oxoacyl-[acyl-carrier-protein] reductase FabG"/>
    <property type="match status" value="1"/>
</dbReference>
<accession>G0GFQ3</accession>
<dbReference type="OrthoDB" id="9803333at2"/>
<dbReference type="GO" id="GO:0004316">
    <property type="term" value="F:3-oxoacyl-[acyl-carrier-protein] reductase (NADPH) activity"/>
    <property type="evidence" value="ECO:0007669"/>
    <property type="project" value="UniProtKB-UniRule"/>
</dbReference>
<dbReference type="PRINTS" id="PR00081">
    <property type="entry name" value="GDHRDH"/>
</dbReference>
<keyword evidence="4 8" id="KW-0560">Oxidoreductase</keyword>
<dbReference type="EC" id="1.1.1.100" evidence="8"/>
<evidence type="ECO:0000256" key="8">
    <source>
        <dbReference type="RuleBase" id="RU366074"/>
    </source>
</evidence>
<evidence type="ECO:0000256" key="6">
    <source>
        <dbReference type="PIRSR" id="PIRSR611284-1"/>
    </source>
</evidence>
<dbReference type="RefSeq" id="WP_014625762.1">
    <property type="nucleotide sequence ID" value="NC_017583.1"/>
</dbReference>
<comment type="catalytic activity">
    <reaction evidence="5 8">
        <text>a (3R)-hydroxyacyl-[ACP] + NADP(+) = a 3-oxoacyl-[ACP] + NADPH + H(+)</text>
        <dbReference type="Rhea" id="RHEA:17397"/>
        <dbReference type="Rhea" id="RHEA-COMP:9916"/>
        <dbReference type="Rhea" id="RHEA-COMP:9945"/>
        <dbReference type="ChEBI" id="CHEBI:15378"/>
        <dbReference type="ChEBI" id="CHEBI:57783"/>
        <dbReference type="ChEBI" id="CHEBI:58349"/>
        <dbReference type="ChEBI" id="CHEBI:78776"/>
        <dbReference type="ChEBI" id="CHEBI:78827"/>
        <dbReference type="EC" id="1.1.1.100"/>
    </reaction>
</comment>
<dbReference type="SMART" id="SM00822">
    <property type="entry name" value="PKS_KR"/>
    <property type="match status" value="1"/>
</dbReference>
<comment type="function">
    <text evidence="1 8">Catalyzes the NADPH-dependent reduction of beta-ketoacyl-ACP substrates to beta-hydroxyacyl-ACP products, the first reductive step in the elongation cycle of fatty acid biosynthesis.</text>
</comment>
<feature type="domain" description="Ketoreductase" evidence="9">
    <location>
        <begin position="6"/>
        <end position="186"/>
    </location>
</feature>
<feature type="binding site" evidence="7">
    <location>
        <begin position="63"/>
        <end position="64"/>
    </location>
    <ligand>
        <name>NADP(+)</name>
        <dbReference type="ChEBI" id="CHEBI:58349"/>
    </ligand>
</feature>
<evidence type="ECO:0000256" key="1">
    <source>
        <dbReference type="ARBA" id="ARBA00002607"/>
    </source>
</evidence>
<dbReference type="InterPro" id="IPR057326">
    <property type="entry name" value="KR_dom"/>
</dbReference>
<feature type="active site" description="Proton acceptor" evidence="6">
    <location>
        <position position="155"/>
    </location>
</feature>
<comment type="subunit">
    <text evidence="8">Homotetramer.</text>
</comment>
<dbReference type="Proteomes" id="UP000007254">
    <property type="component" value="Chromosome"/>
</dbReference>
<dbReference type="PRINTS" id="PR00080">
    <property type="entry name" value="SDRFAMILY"/>
</dbReference>
<dbReference type="InterPro" id="IPR020904">
    <property type="entry name" value="Sc_DH/Rdtase_CS"/>
</dbReference>
<dbReference type="NCBIfam" id="NF004198">
    <property type="entry name" value="PRK05653.1-3"/>
    <property type="match status" value="1"/>
</dbReference>
<name>G0GFQ3_WINT7</name>
<feature type="binding site" evidence="7">
    <location>
        <begin position="155"/>
        <end position="159"/>
    </location>
    <ligand>
        <name>NADP(+)</name>
        <dbReference type="ChEBI" id="CHEBI:58349"/>
    </ligand>
</feature>
<feature type="binding site" evidence="7">
    <location>
        <position position="188"/>
    </location>
    <ligand>
        <name>NADP(+)</name>
        <dbReference type="ChEBI" id="CHEBI:58349"/>
    </ligand>
</feature>